<gene>
    <name evidence="2" type="ORF">TcWFU_003440</name>
</gene>
<keyword evidence="3" id="KW-1185">Reference proteome</keyword>
<feature type="compositionally biased region" description="Acidic residues" evidence="1">
    <location>
        <begin position="36"/>
        <end position="46"/>
    </location>
</feature>
<feature type="compositionally biased region" description="Basic and acidic residues" evidence="1">
    <location>
        <begin position="727"/>
        <end position="779"/>
    </location>
</feature>
<feature type="compositionally biased region" description="Acidic residues" evidence="1">
    <location>
        <begin position="14"/>
        <end position="25"/>
    </location>
</feature>
<feature type="region of interest" description="Disordered" evidence="1">
    <location>
        <begin position="1"/>
        <end position="63"/>
    </location>
</feature>
<feature type="compositionally biased region" description="Basic and acidic residues" evidence="1">
    <location>
        <begin position="47"/>
        <end position="63"/>
    </location>
</feature>
<feature type="compositionally biased region" description="Gly residues" evidence="1">
    <location>
        <begin position="608"/>
        <end position="619"/>
    </location>
</feature>
<feature type="compositionally biased region" description="Basic residues" evidence="1">
    <location>
        <begin position="220"/>
        <end position="229"/>
    </location>
</feature>
<feature type="compositionally biased region" description="Low complexity" evidence="1">
    <location>
        <begin position="665"/>
        <end position="675"/>
    </location>
</feature>
<evidence type="ECO:0000313" key="2">
    <source>
        <dbReference type="EMBL" id="KAL5103236.1"/>
    </source>
</evidence>
<accession>A0ABR4Q0Q3</accession>
<sequence length="896" mass="98335">MVDVRANVTRELEHDEGELNSEEESRESSSEGFTTDGEEDSNEDDQSDKRLSSAEETPWERGLRLARERAKKAKLLRQSDIDLEDKKLNFTVVAPDPNEDDAYADVCDIGRSSLSDTFWVNYHKLAIIGSAQPTCKRSLPCDLSPPSQHTMARWRRRLSDARARSSDATAVSSSSSSSTTSSSVTSNYGSRASSLSSLAGSILLAVPDLVLADDSDREGQRRRRHRSGGGRRGSSSRGSSSSSSSESSSGSGSRSGRRASSSRSTSRSSSKANQKNQQRKEGRGAYSASSSSSSPSPAPAAPNVYLRTRSRLSGKDEVPIASPRSRDEDRILKGRRPPVVSYGDQCHPPAPAAPQISGYHHQQSSFSRSAFRDTENGSNYSNRHSYGDSNRWYESSNRSPDRPPPMPSERPVKRPWVAEPPKSRGSQMRQRSPLPQLMHQRSRSRRSHSRSRSASRGVSPRDDGVGLATYITSWSQSRGRQHASKPTLPDVVPSQTMSSPQRKRPASSRRKSRSPFADSYFGNPPAPAEVPFEQSVPLLAGAVNPAAPPPSTTSTTKALPSASARPGVKLKIAPRVRSGLVLPESALERAHRDNDYKVGGSPVSSASSGGGVGGRGGRSGSLSPGRRDKPSLASLSAAKRMRHLGYTAVSPGGFESPPPPPVTSPPSSAAPARPYSRSRRFEADEAASRTRYRAPDQGHFDGHRSRAGGDYHDRADRFSRSGQIHPPTERYRDRRPPPERFDRRMADRRIPSYDRGRSGRDYFGDSRYGRSRGEERDTSRSYGSSRHGGNSRRQGNAGRSRSPFEGRSSGGGGHFHSDTATEQRLNELRRRLIMFQSDDEMAIGDLKRCGLNLGSLLLTEPIPLFHFDSLIHYRRSFHEGRFRKCQKWIQNSPTLN</sequence>
<feature type="compositionally biased region" description="Low complexity" evidence="1">
    <location>
        <begin position="598"/>
        <end position="607"/>
    </location>
</feature>
<feature type="compositionally biased region" description="Basic and acidic residues" evidence="1">
    <location>
        <begin position="313"/>
        <end position="332"/>
    </location>
</feature>
<evidence type="ECO:0000256" key="1">
    <source>
        <dbReference type="SAM" id="MobiDB-lite"/>
    </source>
</evidence>
<dbReference type="Proteomes" id="UP001651158">
    <property type="component" value="Unassembled WGS sequence"/>
</dbReference>
<protein>
    <submittedName>
        <fullName evidence="2">Uncharacterized protein</fullName>
    </submittedName>
</protein>
<feature type="compositionally biased region" description="Low complexity" evidence="1">
    <location>
        <begin position="166"/>
        <end position="191"/>
    </location>
</feature>
<feature type="compositionally biased region" description="Basic residues" evidence="1">
    <location>
        <begin position="440"/>
        <end position="453"/>
    </location>
</feature>
<feature type="region of interest" description="Disordered" evidence="1">
    <location>
        <begin position="215"/>
        <end position="570"/>
    </location>
</feature>
<feature type="compositionally biased region" description="Low complexity" evidence="1">
    <location>
        <begin position="233"/>
        <end position="270"/>
    </location>
</feature>
<feature type="compositionally biased region" description="Basic residues" evidence="1">
    <location>
        <begin position="501"/>
        <end position="513"/>
    </location>
</feature>
<dbReference type="EMBL" id="JAKROA010000019">
    <property type="protein sequence ID" value="KAL5103236.1"/>
    <property type="molecule type" value="Genomic_DNA"/>
</dbReference>
<feature type="compositionally biased region" description="Low complexity" evidence="1">
    <location>
        <begin position="552"/>
        <end position="564"/>
    </location>
</feature>
<feature type="compositionally biased region" description="Low complexity" evidence="1">
    <location>
        <begin position="798"/>
        <end position="807"/>
    </location>
</feature>
<evidence type="ECO:0000313" key="3">
    <source>
        <dbReference type="Proteomes" id="UP001651158"/>
    </source>
</evidence>
<feature type="compositionally biased region" description="Polar residues" evidence="1">
    <location>
        <begin position="780"/>
        <end position="794"/>
    </location>
</feature>
<feature type="compositionally biased region" description="Polar residues" evidence="1">
    <location>
        <begin position="376"/>
        <end position="394"/>
    </location>
</feature>
<organism evidence="2 3">
    <name type="scientific">Taenia crassiceps</name>
    <dbReference type="NCBI Taxonomy" id="6207"/>
    <lineage>
        <taxon>Eukaryota</taxon>
        <taxon>Metazoa</taxon>
        <taxon>Spiralia</taxon>
        <taxon>Lophotrochozoa</taxon>
        <taxon>Platyhelminthes</taxon>
        <taxon>Cestoda</taxon>
        <taxon>Eucestoda</taxon>
        <taxon>Cyclophyllidea</taxon>
        <taxon>Taeniidae</taxon>
        <taxon>Taenia</taxon>
    </lineage>
</organism>
<reference evidence="2 3" key="1">
    <citation type="journal article" date="2022" name="Front. Cell. Infect. Microbiol.">
        <title>The Genomes of Two Strains of Taenia crassiceps the Animal Model for the Study of Human Cysticercosis.</title>
        <authorList>
            <person name="Bobes R.J."/>
            <person name="Estrada K."/>
            <person name="Rios-Valencia D.G."/>
            <person name="Calderon-Gallegos A."/>
            <person name="de la Torre P."/>
            <person name="Carrero J.C."/>
            <person name="Sanchez-Flores A."/>
            <person name="Laclette J.P."/>
        </authorList>
    </citation>
    <scope>NUCLEOTIDE SEQUENCE [LARGE SCALE GENOMIC DNA]</scope>
    <source>
        <strain evidence="2">WFUcys</strain>
    </source>
</reference>
<feature type="compositionally biased region" description="Basic and acidic residues" evidence="1">
    <location>
        <begin position="586"/>
        <end position="596"/>
    </location>
</feature>
<comment type="caution">
    <text evidence="2">The sequence shown here is derived from an EMBL/GenBank/DDBJ whole genome shotgun (WGS) entry which is preliminary data.</text>
</comment>
<name>A0ABR4Q0Q3_9CEST</name>
<feature type="compositionally biased region" description="Basic and acidic residues" evidence="1">
    <location>
        <begin position="679"/>
        <end position="719"/>
    </location>
</feature>
<feature type="region of interest" description="Disordered" evidence="1">
    <location>
        <begin position="157"/>
        <end position="191"/>
    </location>
</feature>
<proteinExistence type="predicted"/>
<feature type="region of interest" description="Disordered" evidence="1">
    <location>
        <begin position="585"/>
        <end position="820"/>
    </location>
</feature>